<dbReference type="Proteomes" id="UP001057375">
    <property type="component" value="Unassembled WGS sequence"/>
</dbReference>
<name>A0ABQ5KCW7_9EUKA</name>
<proteinExistence type="predicted"/>
<protein>
    <submittedName>
        <fullName evidence="1">Uncharacterized protein</fullName>
    </submittedName>
</protein>
<keyword evidence="2" id="KW-1185">Reference proteome</keyword>
<sequence>MPPFAPAKGAEFNNLYLIADTALIRRIMCHEFGVATDVFFIQGMLNEGLATHNNSLVGFVRDNHASQHAPVSFQIKLCHGLCSQFLFPLHGEDLCDVFFNIGQSLGIFQLCSSMLETKIEKLLTGFCKLLIQSSVVE</sequence>
<gene>
    <name evidence="1" type="ORF">ADUPG1_005128</name>
</gene>
<evidence type="ECO:0000313" key="1">
    <source>
        <dbReference type="EMBL" id="GKT29045.1"/>
    </source>
</evidence>
<dbReference type="EMBL" id="BQXS01008104">
    <property type="protein sequence ID" value="GKT29045.1"/>
    <property type="molecule type" value="Genomic_DNA"/>
</dbReference>
<feature type="non-terminal residue" evidence="1">
    <location>
        <position position="137"/>
    </location>
</feature>
<accession>A0ABQ5KCW7</accession>
<comment type="caution">
    <text evidence="1">The sequence shown here is derived from an EMBL/GenBank/DDBJ whole genome shotgun (WGS) entry which is preliminary data.</text>
</comment>
<reference evidence="1" key="1">
    <citation type="submission" date="2022-03" db="EMBL/GenBank/DDBJ databases">
        <title>Draft genome sequence of Aduncisulcus paluster, a free-living microaerophilic Fornicata.</title>
        <authorList>
            <person name="Yuyama I."/>
            <person name="Kume K."/>
            <person name="Tamura T."/>
            <person name="Inagaki Y."/>
            <person name="Hashimoto T."/>
        </authorList>
    </citation>
    <scope>NUCLEOTIDE SEQUENCE</scope>
    <source>
        <strain evidence="1">NY0171</strain>
    </source>
</reference>
<organism evidence="1 2">
    <name type="scientific">Aduncisulcus paluster</name>
    <dbReference type="NCBI Taxonomy" id="2918883"/>
    <lineage>
        <taxon>Eukaryota</taxon>
        <taxon>Metamonada</taxon>
        <taxon>Carpediemonas-like organisms</taxon>
        <taxon>Aduncisulcus</taxon>
    </lineage>
</organism>
<evidence type="ECO:0000313" key="2">
    <source>
        <dbReference type="Proteomes" id="UP001057375"/>
    </source>
</evidence>